<dbReference type="GO" id="GO:0005524">
    <property type="term" value="F:ATP binding"/>
    <property type="evidence" value="ECO:0007669"/>
    <property type="project" value="InterPro"/>
</dbReference>
<keyword evidence="2" id="KW-0418">Kinase</keyword>
<dbReference type="Pfam" id="PF07714">
    <property type="entry name" value="PK_Tyr_Ser-Thr"/>
    <property type="match status" value="1"/>
</dbReference>
<dbReference type="PROSITE" id="PS00108">
    <property type="entry name" value="PROTEIN_KINASE_ST"/>
    <property type="match status" value="1"/>
</dbReference>
<dbReference type="AlphaFoldDB" id="A0A1V9Y8Z0"/>
<dbReference type="Gene3D" id="1.10.510.10">
    <property type="entry name" value="Transferase(Phosphotransferase) domain 1"/>
    <property type="match status" value="1"/>
</dbReference>
<dbReference type="PANTHER" id="PTHR44329">
    <property type="entry name" value="SERINE/THREONINE-PROTEIN KINASE TNNI3K-RELATED"/>
    <property type="match status" value="1"/>
</dbReference>
<dbReference type="Proteomes" id="UP000243217">
    <property type="component" value="Unassembled WGS sequence"/>
</dbReference>
<evidence type="ECO:0000259" key="1">
    <source>
        <dbReference type="PROSITE" id="PS50011"/>
    </source>
</evidence>
<dbReference type="InterPro" id="IPR001245">
    <property type="entry name" value="Ser-Thr/Tyr_kinase_cat_dom"/>
</dbReference>
<evidence type="ECO:0000313" key="2">
    <source>
        <dbReference type="EMBL" id="OQR82149.1"/>
    </source>
</evidence>
<protein>
    <submittedName>
        <fullName evidence="2">Kinase</fullName>
    </submittedName>
</protein>
<dbReference type="PRINTS" id="PR00109">
    <property type="entry name" value="TYRKINASE"/>
</dbReference>
<dbReference type="PROSITE" id="PS50011">
    <property type="entry name" value="PROTEIN_KINASE_DOM"/>
    <property type="match status" value="1"/>
</dbReference>
<dbReference type="InterPro" id="IPR008271">
    <property type="entry name" value="Ser/Thr_kinase_AS"/>
</dbReference>
<sequence length="331" mass="38120">MIFGERVTPKYDRRRTRDSFPKEIVIHERMQTPPPKDDVVGIHLDLGDLELWRIDTSDLVSYRLLAKGAHGEVWIGEYKAIKKLLANEQTAQGIQKFIDEIKLTTKLDSPFITKFIGASWLRPREMELVMEYMENGDLRNYLETTKESTKFPWKQKVQCIQDICDGLVYLHSLHVIHRDLKSRNVLLGVNLEAKLTDFGISREISNETMTHGVVGTYRWIAPEILQGDRYTVAADIYSFGVILSEFDSHSIPYHGALNEKGLPLTEITLLNLVRDGAIKPYYTNKCLPWVYELAMQCLETDPSKRPKAPEIAAYLRRNIRQAQFDHQLSGL</sequence>
<name>A0A1V9Y8Z0_9STRA</name>
<dbReference type="InterPro" id="IPR000719">
    <property type="entry name" value="Prot_kinase_dom"/>
</dbReference>
<keyword evidence="2" id="KW-0808">Transferase</keyword>
<dbReference type="SMART" id="SM00220">
    <property type="entry name" value="S_TKc"/>
    <property type="match status" value="1"/>
</dbReference>
<reference evidence="2 3" key="1">
    <citation type="journal article" date="2014" name="Genome Biol. Evol.">
        <title>The secreted proteins of Achlya hypogyna and Thraustotheca clavata identify the ancestral oomycete secretome and reveal gene acquisitions by horizontal gene transfer.</title>
        <authorList>
            <person name="Misner I."/>
            <person name="Blouin N."/>
            <person name="Leonard G."/>
            <person name="Richards T.A."/>
            <person name="Lane C.E."/>
        </authorList>
    </citation>
    <scope>NUCLEOTIDE SEQUENCE [LARGE SCALE GENOMIC DNA]</scope>
    <source>
        <strain evidence="2 3">ATCC 34112</strain>
    </source>
</reference>
<dbReference type="STRING" id="74557.A0A1V9Y8Z0"/>
<comment type="caution">
    <text evidence="2">The sequence shown here is derived from an EMBL/GenBank/DDBJ whole genome shotgun (WGS) entry which is preliminary data.</text>
</comment>
<dbReference type="GO" id="GO:0004674">
    <property type="term" value="F:protein serine/threonine kinase activity"/>
    <property type="evidence" value="ECO:0007669"/>
    <property type="project" value="TreeGrafter"/>
</dbReference>
<dbReference type="SUPFAM" id="SSF56112">
    <property type="entry name" value="Protein kinase-like (PK-like)"/>
    <property type="match status" value="1"/>
</dbReference>
<evidence type="ECO:0000313" key="3">
    <source>
        <dbReference type="Proteomes" id="UP000243217"/>
    </source>
</evidence>
<gene>
    <name evidence="2" type="ORF">THRCLA_11098</name>
</gene>
<feature type="domain" description="Protein kinase" evidence="1">
    <location>
        <begin position="59"/>
        <end position="315"/>
    </location>
</feature>
<dbReference type="OrthoDB" id="544350at2759"/>
<proteinExistence type="predicted"/>
<dbReference type="InterPro" id="IPR011009">
    <property type="entry name" value="Kinase-like_dom_sf"/>
</dbReference>
<organism evidence="2 3">
    <name type="scientific">Thraustotheca clavata</name>
    <dbReference type="NCBI Taxonomy" id="74557"/>
    <lineage>
        <taxon>Eukaryota</taxon>
        <taxon>Sar</taxon>
        <taxon>Stramenopiles</taxon>
        <taxon>Oomycota</taxon>
        <taxon>Saprolegniomycetes</taxon>
        <taxon>Saprolegniales</taxon>
        <taxon>Achlyaceae</taxon>
        <taxon>Thraustotheca</taxon>
    </lineage>
</organism>
<dbReference type="EMBL" id="JNBS01004831">
    <property type="protein sequence ID" value="OQR82149.1"/>
    <property type="molecule type" value="Genomic_DNA"/>
</dbReference>
<dbReference type="PANTHER" id="PTHR44329:SF214">
    <property type="entry name" value="PROTEIN KINASE DOMAIN-CONTAINING PROTEIN"/>
    <property type="match status" value="1"/>
</dbReference>
<accession>A0A1V9Y8Z0</accession>
<dbReference type="InterPro" id="IPR051681">
    <property type="entry name" value="Ser/Thr_Kinases-Pseudokinases"/>
</dbReference>
<keyword evidence="3" id="KW-1185">Reference proteome</keyword>
<dbReference type="PIRSF" id="PIRSF000654">
    <property type="entry name" value="Integrin-linked_kinase"/>
    <property type="match status" value="1"/>
</dbReference>